<keyword evidence="3 10" id="KW-0004">4Fe-4S</keyword>
<dbReference type="GO" id="GO:1904564">
    <property type="term" value="C:cytosolic [4Fe-4S] assembly scaffold complex"/>
    <property type="evidence" value="ECO:0007669"/>
    <property type="project" value="UniProtKB-ARBA"/>
</dbReference>
<dbReference type="CDD" id="cd02037">
    <property type="entry name" value="Mrp_NBP35"/>
    <property type="match status" value="1"/>
</dbReference>
<evidence type="ECO:0000256" key="2">
    <source>
        <dbReference type="ARBA" id="ARBA00004496"/>
    </source>
</evidence>
<evidence type="ECO:0000256" key="9">
    <source>
        <dbReference type="ARBA" id="ARBA00023014"/>
    </source>
</evidence>
<comment type="similarity">
    <text evidence="10">Belongs to the Mrp/NBP35 ATP-binding proteins family. NUBP1/NBP35 subfamily.</text>
</comment>
<evidence type="ECO:0000256" key="5">
    <source>
        <dbReference type="ARBA" id="ARBA00022723"/>
    </source>
</evidence>
<dbReference type="PROSITE" id="PS01215">
    <property type="entry name" value="MRP"/>
    <property type="match status" value="1"/>
</dbReference>
<dbReference type="HAMAP" id="MF_02040">
    <property type="entry name" value="Mrp_NBP35"/>
    <property type="match status" value="1"/>
</dbReference>
<keyword evidence="12" id="KW-1185">Reference proteome</keyword>
<keyword evidence="9 10" id="KW-0411">Iron-sulfur</keyword>
<dbReference type="InterPro" id="IPR028601">
    <property type="entry name" value="NUBP1/Nbp35"/>
</dbReference>
<dbReference type="PANTHER" id="PTHR23264">
    <property type="entry name" value="NUCLEOTIDE-BINDING PROTEIN NBP35 YEAST -RELATED"/>
    <property type="match status" value="1"/>
</dbReference>
<comment type="function">
    <text evidence="10">Component of the cytosolic iron-sulfur (Fe/S) protein assembly (CIA) machinery. Required for maturation of extramitochondrial Fe-S proteins. The NBP35-CFD1 heterotetramer forms a Fe-S scaffold complex, mediating the de novo assembly of an Fe-S cluster and its transfer to target apoproteins.</text>
</comment>
<dbReference type="GO" id="GO:0005829">
    <property type="term" value="C:cytosol"/>
    <property type="evidence" value="ECO:0007669"/>
    <property type="project" value="TreeGrafter"/>
</dbReference>
<dbReference type="GO" id="GO:0016226">
    <property type="term" value="P:iron-sulfur cluster assembly"/>
    <property type="evidence" value="ECO:0007669"/>
    <property type="project" value="UniProtKB-UniRule"/>
</dbReference>
<dbReference type="PANTHER" id="PTHR23264:SF35">
    <property type="entry name" value="CYTOSOLIC FE-S CLUSTER ASSEMBLY FACTOR NUBP1"/>
    <property type="match status" value="1"/>
</dbReference>
<name>A0AAN6KUS1_9PEZI</name>
<feature type="binding site" evidence="10">
    <location>
        <position position="34"/>
    </location>
    <ligand>
        <name>[4Fe-4S] cluster</name>
        <dbReference type="ChEBI" id="CHEBI:49883"/>
        <label>1</label>
    </ligand>
</feature>
<feature type="binding site" evidence="10">
    <location>
        <position position="57"/>
    </location>
    <ligand>
        <name>[4Fe-4S] cluster</name>
        <dbReference type="ChEBI" id="CHEBI:49883"/>
        <label>1</label>
    </ligand>
</feature>
<dbReference type="SUPFAM" id="SSF52540">
    <property type="entry name" value="P-loop containing nucleoside triphosphate hydrolases"/>
    <property type="match status" value="1"/>
</dbReference>
<evidence type="ECO:0000256" key="7">
    <source>
        <dbReference type="ARBA" id="ARBA00022840"/>
    </source>
</evidence>
<dbReference type="GO" id="GO:0005524">
    <property type="term" value="F:ATP binding"/>
    <property type="evidence" value="ECO:0007669"/>
    <property type="project" value="UniProtKB-KW"/>
</dbReference>
<evidence type="ECO:0000256" key="6">
    <source>
        <dbReference type="ARBA" id="ARBA00022741"/>
    </source>
</evidence>
<proteinExistence type="inferred from homology"/>
<evidence type="ECO:0000256" key="1">
    <source>
        <dbReference type="ARBA" id="ARBA00004123"/>
    </source>
</evidence>
<dbReference type="Proteomes" id="UP001175353">
    <property type="component" value="Unassembled WGS sequence"/>
</dbReference>
<dbReference type="EMBL" id="JAUJLE010000031">
    <property type="protein sequence ID" value="KAK1002346.1"/>
    <property type="molecule type" value="Genomic_DNA"/>
</dbReference>
<feature type="binding site" evidence="10">
    <location>
        <begin position="87"/>
        <end position="94"/>
    </location>
    <ligand>
        <name>ATP</name>
        <dbReference type="ChEBI" id="CHEBI:30616"/>
    </ligand>
</feature>
<sequence length="411" mass="43752">MAPYLTSPLESVDSALTSATKTAPALVAPEPEHCPGPESTLAGQGDACAGCPNQAICASAPKGPDPDIPLITQRLAGISHKILVLSGKGGVGKSTFTTMLAHAFASNPSNTVGIMDTDICGPSIPKMMGVESETIHVTSTGWEPVWVSDNLGVMSVQFMLPNRDDAVIWRGAKKNGLIKQFLKDVEWGVMDYLVIDTPPGTSDEHLSVNGYLKESGVDGAVLVTTPQEVALLDVRKEIDFCRKAGIRILGLVENMSGFVCPKCTHTSEIFRATTGGGGWLAKEMDIPFLGAVPLDSRIGMACDFGESFFDSFPDSPTCGALKEVVRNVGTELGVKAEDVLGEDGEHDLDMLAVMILNSAGSVATSVDLIDEHLLAIAGTRFDTGRTYYRFCFPVRAKPSDKYHTTKFAIPQ</sequence>
<protein>
    <submittedName>
        <fullName evidence="11">Cytosolic Fe-S cluster assembly factor nbp35</fullName>
    </submittedName>
</protein>
<dbReference type="InterPro" id="IPR019591">
    <property type="entry name" value="Mrp/NBP35_ATP-bd"/>
</dbReference>
<accession>A0AAN6KUS1</accession>
<feature type="binding site" evidence="10">
    <location>
        <position position="48"/>
    </location>
    <ligand>
        <name>[4Fe-4S] cluster</name>
        <dbReference type="ChEBI" id="CHEBI:49883"/>
        <label>1</label>
    </ligand>
</feature>
<feature type="binding site" evidence="10">
    <location>
        <position position="260"/>
    </location>
    <ligand>
        <name>[4Fe-4S] cluster</name>
        <dbReference type="ChEBI" id="CHEBI:49883"/>
        <label>2</label>
        <note>ligand shared with heterodimeric partner</note>
    </ligand>
</feature>
<keyword evidence="6 10" id="KW-0547">Nucleotide-binding</keyword>
<dbReference type="GO" id="GO:0140663">
    <property type="term" value="F:ATP-dependent FeS chaperone activity"/>
    <property type="evidence" value="ECO:0007669"/>
    <property type="project" value="InterPro"/>
</dbReference>
<evidence type="ECO:0000313" key="12">
    <source>
        <dbReference type="Proteomes" id="UP001175353"/>
    </source>
</evidence>
<dbReference type="InterPro" id="IPR027417">
    <property type="entry name" value="P-loop_NTPase"/>
</dbReference>
<keyword evidence="4 10" id="KW-0963">Cytoplasm</keyword>
<feature type="binding site" evidence="10">
    <location>
        <position position="263"/>
    </location>
    <ligand>
        <name>[4Fe-4S] cluster</name>
        <dbReference type="ChEBI" id="CHEBI:49883"/>
        <label>2</label>
        <note>ligand shared with heterodimeric partner</note>
    </ligand>
</feature>
<comment type="subcellular location">
    <subcellularLocation>
        <location evidence="2 10">Cytoplasm</location>
    </subcellularLocation>
    <subcellularLocation>
        <location evidence="1">Nucleus</location>
    </subcellularLocation>
</comment>
<dbReference type="FunFam" id="3.40.50.300:FF:000427">
    <property type="entry name" value="Cytosolic Fe-S cluster assembly factor NUBP1"/>
    <property type="match status" value="1"/>
</dbReference>
<keyword evidence="8 10" id="KW-0408">Iron</keyword>
<dbReference type="HAMAP" id="MF_03038">
    <property type="entry name" value="NUBP1"/>
    <property type="match status" value="1"/>
</dbReference>
<keyword evidence="5 10" id="KW-0479">Metal-binding</keyword>
<evidence type="ECO:0000256" key="4">
    <source>
        <dbReference type="ARBA" id="ARBA00022490"/>
    </source>
</evidence>
<comment type="caution">
    <text evidence="11">The sequence shown here is derived from an EMBL/GenBank/DDBJ whole genome shotgun (WGS) entry which is preliminary data.</text>
</comment>
<feature type="binding site" evidence="10">
    <location>
        <position position="51"/>
    </location>
    <ligand>
        <name>[4Fe-4S] cluster</name>
        <dbReference type="ChEBI" id="CHEBI:49883"/>
        <label>1</label>
    </ligand>
</feature>
<organism evidence="11 12">
    <name type="scientific">Friedmanniomyces endolithicus</name>
    <dbReference type="NCBI Taxonomy" id="329885"/>
    <lineage>
        <taxon>Eukaryota</taxon>
        <taxon>Fungi</taxon>
        <taxon>Dikarya</taxon>
        <taxon>Ascomycota</taxon>
        <taxon>Pezizomycotina</taxon>
        <taxon>Dothideomycetes</taxon>
        <taxon>Dothideomycetidae</taxon>
        <taxon>Mycosphaerellales</taxon>
        <taxon>Teratosphaeriaceae</taxon>
        <taxon>Friedmanniomyces</taxon>
    </lineage>
</organism>
<dbReference type="GO" id="GO:0046872">
    <property type="term" value="F:metal ion binding"/>
    <property type="evidence" value="ECO:0007669"/>
    <property type="project" value="UniProtKB-KW"/>
</dbReference>
<keyword evidence="7 10" id="KW-0067">ATP-binding</keyword>
<dbReference type="GO" id="GO:0005634">
    <property type="term" value="C:nucleus"/>
    <property type="evidence" value="ECO:0007669"/>
    <property type="project" value="UniProtKB-SubCell"/>
</dbReference>
<gene>
    <name evidence="11" type="primary">NBP35_1</name>
    <name evidence="10" type="synonym">NBP35</name>
    <name evidence="11" type="ORF">LTR91_005030</name>
</gene>
<evidence type="ECO:0000256" key="3">
    <source>
        <dbReference type="ARBA" id="ARBA00022485"/>
    </source>
</evidence>
<evidence type="ECO:0000256" key="10">
    <source>
        <dbReference type="HAMAP-Rule" id="MF_03038"/>
    </source>
</evidence>
<dbReference type="InterPro" id="IPR033756">
    <property type="entry name" value="YlxH/NBP35"/>
</dbReference>
<dbReference type="AlphaFoldDB" id="A0AAN6KUS1"/>
<dbReference type="GO" id="GO:0051539">
    <property type="term" value="F:4 iron, 4 sulfur cluster binding"/>
    <property type="evidence" value="ECO:0007669"/>
    <property type="project" value="UniProtKB-UniRule"/>
</dbReference>
<reference evidence="11" key="1">
    <citation type="submission" date="2023-06" db="EMBL/GenBank/DDBJ databases">
        <title>Black Yeasts Isolated from many extreme environments.</title>
        <authorList>
            <person name="Coleine C."/>
            <person name="Stajich J.E."/>
            <person name="Selbmann L."/>
        </authorList>
    </citation>
    <scope>NUCLEOTIDE SEQUENCE</scope>
    <source>
        <strain evidence="11">CCFEE 5200</strain>
    </source>
</reference>
<evidence type="ECO:0000256" key="8">
    <source>
        <dbReference type="ARBA" id="ARBA00023004"/>
    </source>
</evidence>
<dbReference type="Pfam" id="PF10609">
    <property type="entry name" value="ParA"/>
    <property type="match status" value="1"/>
</dbReference>
<dbReference type="InterPro" id="IPR000808">
    <property type="entry name" value="Mrp-like_CS"/>
</dbReference>
<dbReference type="Gene3D" id="3.40.50.300">
    <property type="entry name" value="P-loop containing nucleotide triphosphate hydrolases"/>
    <property type="match status" value="1"/>
</dbReference>
<evidence type="ECO:0000313" key="11">
    <source>
        <dbReference type="EMBL" id="KAK1002346.1"/>
    </source>
</evidence>